<proteinExistence type="predicted"/>
<dbReference type="STRING" id="1802610.A2W32_01810"/>
<reference evidence="1 2" key="1">
    <citation type="journal article" date="2016" name="Nat. Commun.">
        <title>Thousands of microbial genomes shed light on interconnected biogeochemical processes in an aquifer system.</title>
        <authorList>
            <person name="Anantharaman K."/>
            <person name="Brown C.T."/>
            <person name="Hug L.A."/>
            <person name="Sharon I."/>
            <person name="Castelle C.J."/>
            <person name="Probst A.J."/>
            <person name="Thomas B.C."/>
            <person name="Singh A."/>
            <person name="Wilkins M.J."/>
            <person name="Karaoz U."/>
            <person name="Brodie E.L."/>
            <person name="Williams K.H."/>
            <person name="Hubbard S.S."/>
            <person name="Banfield J.F."/>
        </authorList>
    </citation>
    <scope>NUCLEOTIDE SEQUENCE [LARGE SCALE GENOMIC DNA]</scope>
</reference>
<name>A0A1F4UW64_UNCKA</name>
<dbReference type="Proteomes" id="UP000177371">
    <property type="component" value="Unassembled WGS sequence"/>
</dbReference>
<evidence type="ECO:0000313" key="1">
    <source>
        <dbReference type="EMBL" id="OGC49198.1"/>
    </source>
</evidence>
<gene>
    <name evidence="1" type="ORF">A2W32_01810</name>
</gene>
<sequence length="354" mass="36913">MGLTSTGTALRLGNVTGTFTSTAGAIVGSASSASFTPSAGFTTASIIYADISDGSGFQPYNAVIYLDRNENPLTGTGDTLARMYEWVKYRTRSLELTGEPAYDLLGGPGADAGFPGRLYTTLDTSYPLVKASPLGTFAGGRFFGARGVFVQNMAPSDITNYSLIDKSGVPRNPPTLVTLTVSGVVVGDRVAVFRTSGGLIQTNEFSVSSTINSTYNGANASIIQIDGEAGRIVGGVLPKDIPDTGTVRVRNATTLLYNSFTYTTLSQANRNAAEFPLQSDVGATALTAAENVYVPLIEQQATSTSVSKSINFSQSIDILARVRIKGILPFEAPGTVGSSGATVSAIRSFDSIVN</sequence>
<protein>
    <submittedName>
        <fullName evidence="1">Uncharacterized protein</fullName>
    </submittedName>
</protein>
<dbReference type="AlphaFoldDB" id="A0A1F4UW64"/>
<accession>A0A1F4UW64</accession>
<comment type="caution">
    <text evidence="1">The sequence shown here is derived from an EMBL/GenBank/DDBJ whole genome shotgun (WGS) entry which is preliminary data.</text>
</comment>
<evidence type="ECO:0000313" key="2">
    <source>
        <dbReference type="Proteomes" id="UP000177371"/>
    </source>
</evidence>
<organism evidence="1 2">
    <name type="scientific">candidate division WWE3 bacterium RBG_16_37_10</name>
    <dbReference type="NCBI Taxonomy" id="1802610"/>
    <lineage>
        <taxon>Bacteria</taxon>
        <taxon>Katanobacteria</taxon>
    </lineage>
</organism>
<dbReference type="EMBL" id="MEUT01000055">
    <property type="protein sequence ID" value="OGC49198.1"/>
    <property type="molecule type" value="Genomic_DNA"/>
</dbReference>